<accession>A0A0C9STE8</accession>
<proteinExistence type="predicted"/>
<dbReference type="InterPro" id="IPR015943">
    <property type="entry name" value="WD40/YVTN_repeat-like_dom_sf"/>
</dbReference>
<dbReference type="AlphaFoldDB" id="A0A0C9STE8"/>
<dbReference type="InterPro" id="IPR036322">
    <property type="entry name" value="WD40_repeat_dom_sf"/>
</dbReference>
<dbReference type="Pfam" id="PF12657">
    <property type="entry name" value="TFIIIC_delta"/>
    <property type="match status" value="1"/>
</dbReference>
<dbReference type="EMBL" id="KN819369">
    <property type="protein sequence ID" value="KIJ12039.1"/>
    <property type="molecule type" value="Genomic_DNA"/>
</dbReference>
<sequence>MSQLPIYTALSVPTVITHPSVRCLQWSEDGQLCLVTKSSVHILTPDPGINFNTPADIKTPIGDEHSDRPLGWYRTMIETTRGQTHSWPSIYQGWASLSLGSLDVSVRAVACSPSGLTSRGRCVIAVLNSNMEVSLWAAGKNHLKGEWSNIQDVTGDILDLPAVGQDFNEASRTLGNQVMSIAWSCQPHFGIYPAPLVDASILAVGTRAGSVKLFRFQNGADSEGRVSLIHEVKISEEWITHLAWSPWFTLSEGKCESLLAYATGDGGVGLVRISQTHQSASVSGFVPTYTLDVISGQKAEAIFAPDKRAIPALDWVAVPERNPILVYSKPGIIYLWSSSSSPVHWHGDRVLPIRAQGLSIGTSAFSSVSGFSYVKQSDLLLVALFDGSLHVIHNISTEPSWTPTASDDHLTSEALSQTFRAFFAEATSAGVEYMDVNRTSGLVSYDSHSTLTWIYESLRPSDFSYKHEARHECMLLAAPFWPLDDATILRAAQETLVQFHCATRSAPLHRLRPLLLHLCNTGHFAKLCPHLLEVLNQIPQDDSTAVVVPAWSQGLGAELQLQLRRSFATHLFGWDGLLSLRMRLSIADMCWRLCKDPELRVGCGQVAQNQLAGISYRILRILVRHLTAIVTALAPSDVPFVLRIVVQSQLAGSPLDLSCEAEALSNKVNAAIEIDPMIAGLHELCPACHIEVPLQDITQATCPNGHSWARCSVTSFILSTSMVRTCIGCSRKALLPVSQSSDAEDEAWLPVAARSWIVKELLEAVQRCLFCGNSFVAIV</sequence>
<reference evidence="3 4" key="1">
    <citation type="submission" date="2014-06" db="EMBL/GenBank/DDBJ databases">
        <authorList>
            <consortium name="DOE Joint Genome Institute"/>
            <person name="Kuo A."/>
            <person name="Kohler A."/>
            <person name="Nagy L.G."/>
            <person name="Floudas D."/>
            <person name="Copeland A."/>
            <person name="Barry K.W."/>
            <person name="Cichocki N."/>
            <person name="Veneault-Fourrey C."/>
            <person name="LaButti K."/>
            <person name="Lindquist E.A."/>
            <person name="Lipzen A."/>
            <person name="Lundell T."/>
            <person name="Morin E."/>
            <person name="Murat C."/>
            <person name="Sun H."/>
            <person name="Tunlid A."/>
            <person name="Henrissat B."/>
            <person name="Grigoriev I.V."/>
            <person name="Hibbett D.S."/>
            <person name="Martin F."/>
            <person name="Nordberg H.P."/>
            <person name="Cantor M.N."/>
            <person name="Hua S.X."/>
        </authorList>
    </citation>
    <scope>NUCLEOTIDE SEQUENCE [LARGE SCALE GENOMIC DNA]</scope>
    <source>
        <strain evidence="3 4">ATCC 200175</strain>
    </source>
</reference>
<dbReference type="OrthoDB" id="421374at2759"/>
<dbReference type="GO" id="GO:0000127">
    <property type="term" value="C:transcription factor TFIIIC complex"/>
    <property type="evidence" value="ECO:0007669"/>
    <property type="project" value="InterPro"/>
</dbReference>
<feature type="domain" description="Transcription factor IIIC 90kDa subunit N-terminal" evidence="1">
    <location>
        <begin position="26"/>
        <end position="463"/>
    </location>
</feature>
<dbReference type="GO" id="GO:0006384">
    <property type="term" value="P:transcription initiation at RNA polymerase III promoter"/>
    <property type="evidence" value="ECO:0007669"/>
    <property type="project" value="InterPro"/>
</dbReference>
<evidence type="ECO:0000259" key="1">
    <source>
        <dbReference type="Pfam" id="PF12657"/>
    </source>
</evidence>
<evidence type="ECO:0000313" key="4">
    <source>
        <dbReference type="Proteomes" id="UP000053647"/>
    </source>
</evidence>
<dbReference type="PANTHER" id="PTHR15496">
    <property type="entry name" value="GENERAL TRANSCRIPTION FACTOR 3C POLYPEPTIDE 4 FAMILY"/>
    <property type="match status" value="1"/>
</dbReference>
<keyword evidence="4" id="KW-1185">Reference proteome</keyword>
<reference evidence="4" key="2">
    <citation type="submission" date="2015-01" db="EMBL/GenBank/DDBJ databases">
        <title>Evolutionary Origins and Diversification of the Mycorrhizal Mutualists.</title>
        <authorList>
            <consortium name="DOE Joint Genome Institute"/>
            <consortium name="Mycorrhizal Genomics Consortium"/>
            <person name="Kohler A."/>
            <person name="Kuo A."/>
            <person name="Nagy L.G."/>
            <person name="Floudas D."/>
            <person name="Copeland A."/>
            <person name="Barry K.W."/>
            <person name="Cichocki N."/>
            <person name="Veneault-Fourrey C."/>
            <person name="LaButti K."/>
            <person name="Lindquist E.A."/>
            <person name="Lipzen A."/>
            <person name="Lundell T."/>
            <person name="Morin E."/>
            <person name="Murat C."/>
            <person name="Riley R."/>
            <person name="Ohm R."/>
            <person name="Sun H."/>
            <person name="Tunlid A."/>
            <person name="Henrissat B."/>
            <person name="Grigoriev I.V."/>
            <person name="Hibbett D.S."/>
            <person name="Martin F."/>
        </authorList>
    </citation>
    <scope>NUCLEOTIDE SEQUENCE [LARGE SCALE GENOMIC DNA]</scope>
    <source>
        <strain evidence="4">ATCC 200175</strain>
    </source>
</reference>
<organism evidence="3 4">
    <name type="scientific">Paxillus involutus ATCC 200175</name>
    <dbReference type="NCBI Taxonomy" id="664439"/>
    <lineage>
        <taxon>Eukaryota</taxon>
        <taxon>Fungi</taxon>
        <taxon>Dikarya</taxon>
        <taxon>Basidiomycota</taxon>
        <taxon>Agaricomycotina</taxon>
        <taxon>Agaricomycetes</taxon>
        <taxon>Agaricomycetidae</taxon>
        <taxon>Boletales</taxon>
        <taxon>Paxilineae</taxon>
        <taxon>Paxillaceae</taxon>
        <taxon>Paxillus</taxon>
    </lineage>
</organism>
<gene>
    <name evidence="3" type="ORF">PAXINDRAFT_118368</name>
</gene>
<evidence type="ECO:0000313" key="3">
    <source>
        <dbReference type="EMBL" id="KIJ12039.1"/>
    </source>
</evidence>
<dbReference type="PANTHER" id="PTHR15496:SF2">
    <property type="entry name" value="GENERAL TRANSCRIPTION FACTOR 3C POLYPEPTIDE 4"/>
    <property type="match status" value="1"/>
</dbReference>
<dbReference type="Gene3D" id="2.130.10.10">
    <property type="entry name" value="YVTN repeat-like/Quinoprotein amine dehydrogenase"/>
    <property type="match status" value="1"/>
</dbReference>
<feature type="domain" description="Transcription factor IIIC putative zinc-finger" evidence="2">
    <location>
        <begin position="680"/>
        <end position="775"/>
    </location>
</feature>
<dbReference type="HOGENOM" id="CLU_008513_0_0_1"/>
<dbReference type="InterPro" id="IPR024761">
    <property type="entry name" value="TFIIIC_delta_N"/>
</dbReference>
<dbReference type="GO" id="GO:0004402">
    <property type="term" value="F:histone acetyltransferase activity"/>
    <property type="evidence" value="ECO:0007669"/>
    <property type="project" value="InterPro"/>
</dbReference>
<dbReference type="Pfam" id="PF12660">
    <property type="entry name" value="zf-TFIIIC"/>
    <property type="match status" value="1"/>
</dbReference>
<dbReference type="InterPro" id="IPR024764">
    <property type="entry name" value="TFIIIC_Znf"/>
</dbReference>
<dbReference type="InterPro" id="IPR044230">
    <property type="entry name" value="GTF3C4"/>
</dbReference>
<dbReference type="Proteomes" id="UP000053647">
    <property type="component" value="Unassembled WGS sequence"/>
</dbReference>
<evidence type="ECO:0008006" key="5">
    <source>
        <dbReference type="Google" id="ProtNLM"/>
    </source>
</evidence>
<name>A0A0C9STE8_PAXIN</name>
<evidence type="ECO:0000259" key="2">
    <source>
        <dbReference type="Pfam" id="PF12660"/>
    </source>
</evidence>
<dbReference type="SUPFAM" id="SSF50978">
    <property type="entry name" value="WD40 repeat-like"/>
    <property type="match status" value="1"/>
</dbReference>
<protein>
    <recommendedName>
        <fullName evidence="5">Transcription factor IIIC 90kDa subunit N-terminal domain-containing protein</fullName>
    </recommendedName>
</protein>